<feature type="compositionally biased region" description="Basic and acidic residues" evidence="1">
    <location>
        <begin position="1"/>
        <end position="13"/>
    </location>
</feature>
<dbReference type="RefSeq" id="WP_167754998.1">
    <property type="nucleotide sequence ID" value="NZ_CP126965.1"/>
</dbReference>
<name>A0A1R4IB35_9MICC</name>
<dbReference type="EMBL" id="FUKP01000008">
    <property type="protein sequence ID" value="SJN17027.1"/>
    <property type="molecule type" value="Genomic_DNA"/>
</dbReference>
<gene>
    <name evidence="3" type="ORF">FM125_01245</name>
</gene>
<dbReference type="AlphaFoldDB" id="A0A1R4IB35"/>
<evidence type="ECO:0000313" key="4">
    <source>
        <dbReference type="Proteomes" id="UP000196230"/>
    </source>
</evidence>
<feature type="transmembrane region" description="Helical" evidence="2">
    <location>
        <begin position="25"/>
        <end position="46"/>
    </location>
</feature>
<organism evidence="3 4">
    <name type="scientific">Micrococcus lylae</name>
    <dbReference type="NCBI Taxonomy" id="1273"/>
    <lineage>
        <taxon>Bacteria</taxon>
        <taxon>Bacillati</taxon>
        <taxon>Actinomycetota</taxon>
        <taxon>Actinomycetes</taxon>
        <taxon>Micrococcales</taxon>
        <taxon>Micrococcaceae</taxon>
        <taxon>Micrococcus</taxon>
    </lineage>
</organism>
<keyword evidence="2" id="KW-0812">Transmembrane</keyword>
<evidence type="ECO:0000256" key="1">
    <source>
        <dbReference type="SAM" id="MobiDB-lite"/>
    </source>
</evidence>
<protein>
    <submittedName>
        <fullName evidence="3">Uncharacterized protein</fullName>
    </submittedName>
</protein>
<sequence>MGEMPPELRHHGFEEDDAPRRPKPIVTIVAVLCLAALVLSALSGLFL</sequence>
<keyword evidence="2" id="KW-0472">Membrane</keyword>
<dbReference type="Proteomes" id="UP000196230">
    <property type="component" value="Unassembled WGS sequence"/>
</dbReference>
<keyword evidence="2" id="KW-1133">Transmembrane helix</keyword>
<evidence type="ECO:0000313" key="3">
    <source>
        <dbReference type="EMBL" id="SJN17027.1"/>
    </source>
</evidence>
<feature type="region of interest" description="Disordered" evidence="1">
    <location>
        <begin position="1"/>
        <end position="20"/>
    </location>
</feature>
<reference evidence="3 4" key="1">
    <citation type="submission" date="2017-02" db="EMBL/GenBank/DDBJ databases">
        <authorList>
            <person name="Peterson S.W."/>
        </authorList>
    </citation>
    <scope>NUCLEOTIDE SEQUENCE [LARGE SCALE GENOMIC DNA]</scope>
    <source>
        <strain evidence="3 4">2B3F</strain>
    </source>
</reference>
<proteinExistence type="predicted"/>
<evidence type="ECO:0000256" key="2">
    <source>
        <dbReference type="SAM" id="Phobius"/>
    </source>
</evidence>
<accession>A0A1R4IB35</accession>